<dbReference type="PROSITE" id="PS50092">
    <property type="entry name" value="TSP1"/>
    <property type="match status" value="1"/>
</dbReference>
<sequence length="172" mass="19645">MILWVKPSSFLVENQQSETPPITAFHGKAKAWGLTSKPIKRLKIETIDTFDEDEHFSQWSNWSPCRKPGERRIRRRKCFNLRKCVGALMEVGECPKDEAESLPADSRGLGAAQELPFSINEKEKTESGAPPGIVPVAQKPEPELKIVEDRNEAIWSPWPEVCQVNFVYFNFF</sequence>
<evidence type="ECO:0000313" key="1">
    <source>
        <dbReference type="EMBL" id="VDK54640.1"/>
    </source>
</evidence>
<dbReference type="EMBL" id="UYRT01015024">
    <property type="protein sequence ID" value="VDK54640.1"/>
    <property type="molecule type" value="Genomic_DNA"/>
</dbReference>
<reference evidence="3" key="1">
    <citation type="submission" date="2016-06" db="UniProtKB">
        <authorList>
            <consortium name="WormBaseParasite"/>
        </authorList>
    </citation>
    <scope>IDENTIFICATION</scope>
</reference>
<reference evidence="1 2" key="2">
    <citation type="submission" date="2018-11" db="EMBL/GenBank/DDBJ databases">
        <authorList>
            <consortium name="Pathogen Informatics"/>
        </authorList>
    </citation>
    <scope>NUCLEOTIDE SEQUENCE [LARGE SCALE GENOMIC DNA]</scope>
</reference>
<dbReference type="Proteomes" id="UP000271098">
    <property type="component" value="Unassembled WGS sequence"/>
</dbReference>
<dbReference type="OrthoDB" id="5867217at2759"/>
<dbReference type="InterPro" id="IPR036383">
    <property type="entry name" value="TSP1_rpt_sf"/>
</dbReference>
<gene>
    <name evidence="1" type="ORF">GPUH_LOCUS6417</name>
</gene>
<protein>
    <submittedName>
        <fullName evidence="1 3">Uncharacterized protein</fullName>
    </submittedName>
</protein>
<dbReference type="AlphaFoldDB" id="A0A183DCH4"/>
<accession>A0A183DCH4</accession>
<organism evidence="3">
    <name type="scientific">Gongylonema pulchrum</name>
    <dbReference type="NCBI Taxonomy" id="637853"/>
    <lineage>
        <taxon>Eukaryota</taxon>
        <taxon>Metazoa</taxon>
        <taxon>Ecdysozoa</taxon>
        <taxon>Nematoda</taxon>
        <taxon>Chromadorea</taxon>
        <taxon>Rhabditida</taxon>
        <taxon>Spirurina</taxon>
        <taxon>Spiruromorpha</taxon>
        <taxon>Spiruroidea</taxon>
        <taxon>Gongylonematidae</taxon>
        <taxon>Gongylonema</taxon>
    </lineage>
</organism>
<dbReference type="SUPFAM" id="SSF82895">
    <property type="entry name" value="TSP-1 type 1 repeat"/>
    <property type="match status" value="1"/>
</dbReference>
<evidence type="ECO:0000313" key="3">
    <source>
        <dbReference type="WBParaSite" id="GPUH_0000642401-mRNA-1"/>
    </source>
</evidence>
<keyword evidence="2" id="KW-1185">Reference proteome</keyword>
<dbReference type="WBParaSite" id="GPUH_0000642401-mRNA-1">
    <property type="protein sequence ID" value="GPUH_0000642401-mRNA-1"/>
    <property type="gene ID" value="GPUH_0000642401"/>
</dbReference>
<name>A0A183DCH4_9BILA</name>
<evidence type="ECO:0000313" key="2">
    <source>
        <dbReference type="Proteomes" id="UP000271098"/>
    </source>
</evidence>
<dbReference type="InterPro" id="IPR000884">
    <property type="entry name" value="TSP1_rpt"/>
</dbReference>
<proteinExistence type="predicted"/>